<dbReference type="AlphaFoldDB" id="A0A0G2EKY8"/>
<dbReference type="SUPFAM" id="SSF51735">
    <property type="entry name" value="NAD(P)-binding Rossmann-fold domains"/>
    <property type="match status" value="1"/>
</dbReference>
<dbReference type="OrthoDB" id="9402762at2759"/>
<dbReference type="GO" id="GO:0003978">
    <property type="term" value="F:UDP-glucose 4-epimerase activity"/>
    <property type="evidence" value="ECO:0007669"/>
    <property type="project" value="TreeGrafter"/>
</dbReference>
<dbReference type="PANTHER" id="PTHR43725:SF3">
    <property type="entry name" value="UDP-GLUCOSE 4-EPIMERASE (EUROFUNG)"/>
    <property type="match status" value="1"/>
</dbReference>
<dbReference type="GO" id="GO:0005996">
    <property type="term" value="P:monosaccharide metabolic process"/>
    <property type="evidence" value="ECO:0007669"/>
    <property type="project" value="TreeGrafter"/>
</dbReference>
<sequence length="431" mass="47596">MRLEIMASVNASDEKSSPMFSPQNSRQSTPGTELDALFDDTSFLATEDHYVLVTGGLGFIGSHTVLELLKAGYNVIIVDDLSNSFHDVFNRILRIANQHFEHCVGRCPKAELHKTSYRDVPAMRAVLESHCPANLPRDQLRTTIIGVIHFAAFKAVEESISQPLKYYQNNVSGLVDFMALLNEYNIKTFIYSSSATVYGTLADGSRLLREEHCVHEDETYQDVDGIKRRAQQGCTGITNPYGRTKFIGEAILSDLARSDPAWNIVGLRYFNPIGCDASGLLGEDPKGDATNLLPVVVKVMMGEYEELSVYGGDWNTRDGTTIRDFIHVTDLARGHIAALSAAQAGRIQGSYRTFNLGTGIGNSVLEIVAAMESVSERKIPRKVVGRRVGDVQSSVAATDRARRELGWETKESLTDACRDVWNYLHVKVIGV</sequence>
<evidence type="ECO:0000256" key="1">
    <source>
        <dbReference type="SAM" id="MobiDB-lite"/>
    </source>
</evidence>
<reference evidence="3 4" key="1">
    <citation type="submission" date="2015-05" db="EMBL/GenBank/DDBJ databases">
        <title>Distinctive expansion of gene families associated with plant cell wall degradation and secondary metabolism in the genomes of grapevine trunk pathogens.</title>
        <authorList>
            <person name="Lawrence D.P."/>
            <person name="Travadon R."/>
            <person name="Rolshausen P.E."/>
            <person name="Baumgartner K."/>
        </authorList>
    </citation>
    <scope>NUCLEOTIDE SEQUENCE [LARGE SCALE GENOMIC DNA]</scope>
    <source>
        <strain evidence="3">UCRPC4</strain>
    </source>
</reference>
<keyword evidence="4" id="KW-1185">Reference proteome</keyword>
<dbReference type="EMBL" id="LCWF01000073">
    <property type="protein sequence ID" value="KKY22816.1"/>
    <property type="molecule type" value="Genomic_DNA"/>
</dbReference>
<dbReference type="Proteomes" id="UP000053317">
    <property type="component" value="Unassembled WGS sequence"/>
</dbReference>
<accession>A0A0G2EKY8</accession>
<evidence type="ECO:0000259" key="2">
    <source>
        <dbReference type="Pfam" id="PF01370"/>
    </source>
</evidence>
<reference evidence="3 4" key="2">
    <citation type="submission" date="2015-05" db="EMBL/GenBank/DDBJ databases">
        <authorList>
            <person name="Morales-Cruz A."/>
            <person name="Amrine K.C."/>
            <person name="Cantu D."/>
        </authorList>
    </citation>
    <scope>NUCLEOTIDE SEQUENCE [LARGE SCALE GENOMIC DNA]</scope>
    <source>
        <strain evidence="3">UCRPC4</strain>
    </source>
</reference>
<dbReference type="PANTHER" id="PTHR43725">
    <property type="entry name" value="UDP-GLUCOSE 4-EPIMERASE"/>
    <property type="match status" value="1"/>
</dbReference>
<dbReference type="Gene3D" id="3.40.50.720">
    <property type="entry name" value="NAD(P)-binding Rossmann-like Domain"/>
    <property type="match status" value="1"/>
</dbReference>
<dbReference type="InterPro" id="IPR001509">
    <property type="entry name" value="Epimerase_deHydtase"/>
</dbReference>
<feature type="compositionally biased region" description="Polar residues" evidence="1">
    <location>
        <begin position="18"/>
        <end position="31"/>
    </location>
</feature>
<dbReference type="GO" id="GO:0005829">
    <property type="term" value="C:cytosol"/>
    <property type="evidence" value="ECO:0007669"/>
    <property type="project" value="TreeGrafter"/>
</dbReference>
<dbReference type="InterPro" id="IPR036291">
    <property type="entry name" value="NAD(P)-bd_dom_sf"/>
</dbReference>
<evidence type="ECO:0000313" key="3">
    <source>
        <dbReference type="EMBL" id="KKY22816.1"/>
    </source>
</evidence>
<gene>
    <name evidence="3" type="ORF">UCRPC4_g03142</name>
</gene>
<proteinExistence type="predicted"/>
<feature type="domain" description="NAD-dependent epimerase/dehydratase" evidence="2">
    <location>
        <begin position="51"/>
        <end position="356"/>
    </location>
</feature>
<dbReference type="FunFam" id="3.40.50.720:FF:000418">
    <property type="entry name" value="UDP-glucose 4-epimerase 5"/>
    <property type="match status" value="1"/>
</dbReference>
<dbReference type="Gene3D" id="3.90.25.10">
    <property type="entry name" value="UDP-galactose 4-epimerase, domain 1"/>
    <property type="match status" value="1"/>
</dbReference>
<dbReference type="Pfam" id="PF01370">
    <property type="entry name" value="Epimerase"/>
    <property type="match status" value="1"/>
</dbReference>
<dbReference type="PRINTS" id="PR01713">
    <property type="entry name" value="NUCEPIMERASE"/>
</dbReference>
<protein>
    <submittedName>
        <fullName evidence="3">Putative udp-glucose 4-epimerase</fullName>
    </submittedName>
</protein>
<evidence type="ECO:0000313" key="4">
    <source>
        <dbReference type="Proteomes" id="UP000053317"/>
    </source>
</evidence>
<name>A0A0G2EKY8_PHACM</name>
<comment type="caution">
    <text evidence="3">The sequence shown here is derived from an EMBL/GenBank/DDBJ whole genome shotgun (WGS) entry which is preliminary data.</text>
</comment>
<organism evidence="3 4">
    <name type="scientific">Phaeomoniella chlamydospora</name>
    <name type="common">Phaeoacremonium chlamydosporum</name>
    <dbReference type="NCBI Taxonomy" id="158046"/>
    <lineage>
        <taxon>Eukaryota</taxon>
        <taxon>Fungi</taxon>
        <taxon>Dikarya</taxon>
        <taxon>Ascomycota</taxon>
        <taxon>Pezizomycotina</taxon>
        <taxon>Eurotiomycetes</taxon>
        <taxon>Chaetothyriomycetidae</taxon>
        <taxon>Phaeomoniellales</taxon>
        <taxon>Phaeomoniellaceae</taxon>
        <taxon>Phaeomoniella</taxon>
    </lineage>
</organism>
<feature type="region of interest" description="Disordered" evidence="1">
    <location>
        <begin position="9"/>
        <end position="32"/>
    </location>
</feature>